<feature type="compositionally biased region" description="Basic and acidic residues" evidence="1">
    <location>
        <begin position="13"/>
        <end position="23"/>
    </location>
</feature>
<feature type="region of interest" description="Disordered" evidence="1">
    <location>
        <begin position="172"/>
        <end position="271"/>
    </location>
</feature>
<evidence type="ECO:0000313" key="2">
    <source>
        <dbReference type="EMBL" id="CAG6398556.1"/>
    </source>
</evidence>
<feature type="region of interest" description="Disordered" evidence="1">
    <location>
        <begin position="1"/>
        <end position="24"/>
    </location>
</feature>
<accession>A0A9W4DYM7</accession>
<reference evidence="2" key="1">
    <citation type="submission" date="2021-05" db="EMBL/GenBank/DDBJ databases">
        <authorList>
            <person name="Arsene-Ploetze F."/>
        </authorList>
    </citation>
    <scope>NUCLEOTIDE SEQUENCE</scope>
    <source>
        <strain evidence="2">DSM 42138</strain>
    </source>
</reference>
<comment type="caution">
    <text evidence="2">The sequence shown here is derived from an EMBL/GenBank/DDBJ whole genome shotgun (WGS) entry which is preliminary data.</text>
</comment>
<sequence length="271" mass="30033">MRAGRAPRLGIPLHEHSRSEKSHGSLSFTCLSGSMRSIPFNAPSLSPVRVTSGHFAAYLVPRRGPGARAYRDEGGDIHAPALTLSFRAPPGPQSTPVGRAGRRRDIGGAARDGGRLALPGHGSRRRRWRWHPAAARRGGPAEDGAERHQPRHHPGPALRHAQLGGVVRHFGHRRAGPRDHHRPGQRRPRRAGVRPRLAARAARLDARVVHRRQHLHGHRPGRRDHRRAGGQRRGDRHRHQRQRRPAAAGPGRHPLHRGRRLHADPLPGGLR</sequence>
<keyword evidence="3" id="KW-1185">Reference proteome</keyword>
<gene>
    <name evidence="2" type="ORF">SCOCK_70240</name>
</gene>
<dbReference type="EMBL" id="CAJSLV010000103">
    <property type="protein sequence ID" value="CAG6398556.1"/>
    <property type="molecule type" value="Genomic_DNA"/>
</dbReference>
<dbReference type="Proteomes" id="UP001152519">
    <property type="component" value="Unassembled WGS sequence"/>
</dbReference>
<dbReference type="AlphaFoldDB" id="A0A9W4DYM7"/>
<feature type="compositionally biased region" description="Basic residues" evidence="1">
    <location>
        <begin position="209"/>
        <end position="244"/>
    </location>
</feature>
<protein>
    <submittedName>
        <fullName evidence="2">Uncharacterized protein</fullName>
    </submittedName>
</protein>
<name>A0A9W4DYM7_9ACTN</name>
<evidence type="ECO:0000256" key="1">
    <source>
        <dbReference type="SAM" id="MobiDB-lite"/>
    </source>
</evidence>
<organism evidence="2 3">
    <name type="scientific">Actinacidiphila cocklensis</name>
    <dbReference type="NCBI Taxonomy" id="887465"/>
    <lineage>
        <taxon>Bacteria</taxon>
        <taxon>Bacillati</taxon>
        <taxon>Actinomycetota</taxon>
        <taxon>Actinomycetes</taxon>
        <taxon>Kitasatosporales</taxon>
        <taxon>Streptomycetaceae</taxon>
        <taxon>Actinacidiphila</taxon>
    </lineage>
</organism>
<feature type="region of interest" description="Disordered" evidence="1">
    <location>
        <begin position="83"/>
        <end position="158"/>
    </location>
</feature>
<proteinExistence type="predicted"/>
<feature type="compositionally biased region" description="Basic residues" evidence="1">
    <location>
        <begin position="172"/>
        <end position="193"/>
    </location>
</feature>
<evidence type="ECO:0000313" key="3">
    <source>
        <dbReference type="Proteomes" id="UP001152519"/>
    </source>
</evidence>